<feature type="compositionally biased region" description="Low complexity" evidence="1">
    <location>
        <begin position="114"/>
        <end position="124"/>
    </location>
</feature>
<evidence type="ECO:0000313" key="2">
    <source>
        <dbReference type="EMBL" id="GAA4506353.1"/>
    </source>
</evidence>
<dbReference type="Proteomes" id="UP001500503">
    <property type="component" value="Unassembled WGS sequence"/>
</dbReference>
<name>A0ABP8QNZ9_9ACTN</name>
<feature type="region of interest" description="Disordered" evidence="1">
    <location>
        <begin position="99"/>
        <end position="124"/>
    </location>
</feature>
<gene>
    <name evidence="2" type="ORF">GCM10023191_063310</name>
</gene>
<dbReference type="RefSeq" id="WP_345470067.1">
    <property type="nucleotide sequence ID" value="NZ_BAABHF010000039.1"/>
</dbReference>
<keyword evidence="3" id="KW-1185">Reference proteome</keyword>
<evidence type="ECO:0000313" key="3">
    <source>
        <dbReference type="Proteomes" id="UP001500503"/>
    </source>
</evidence>
<proteinExistence type="predicted"/>
<evidence type="ECO:0008006" key="4">
    <source>
        <dbReference type="Google" id="ProtNLM"/>
    </source>
</evidence>
<protein>
    <recommendedName>
        <fullName evidence="4">Terminase small subunit</fullName>
    </recommendedName>
</protein>
<comment type="caution">
    <text evidence="2">The sequence shown here is derived from an EMBL/GenBank/DDBJ whole genome shotgun (WGS) entry which is preliminary data.</text>
</comment>
<evidence type="ECO:0000256" key="1">
    <source>
        <dbReference type="SAM" id="MobiDB-lite"/>
    </source>
</evidence>
<sequence length="124" mass="13505">MTTTPTPPEPLGDDGTRLWDEVFAEYDADDFSPGDLRILASAAACLDTIAAMRGALVGEPLIVQGSMRQQVANPLIAEIRFHRAQFAALMRQLGLEAAGSEDDSRRVMTRTEQASRAASARWSR</sequence>
<accession>A0ABP8QNZ9</accession>
<reference evidence="3" key="1">
    <citation type="journal article" date="2019" name="Int. J. Syst. Evol. Microbiol.">
        <title>The Global Catalogue of Microorganisms (GCM) 10K type strain sequencing project: providing services to taxonomists for standard genome sequencing and annotation.</title>
        <authorList>
            <consortium name="The Broad Institute Genomics Platform"/>
            <consortium name="The Broad Institute Genome Sequencing Center for Infectious Disease"/>
            <person name="Wu L."/>
            <person name="Ma J."/>
        </authorList>
    </citation>
    <scope>NUCLEOTIDE SEQUENCE [LARGE SCALE GENOMIC DNA]</scope>
    <source>
        <strain evidence="3">JCM 17933</strain>
    </source>
</reference>
<dbReference type="EMBL" id="BAABHF010000039">
    <property type="protein sequence ID" value="GAA4506353.1"/>
    <property type="molecule type" value="Genomic_DNA"/>
</dbReference>
<organism evidence="2 3">
    <name type="scientific">Actinoallomurus oryzae</name>
    <dbReference type="NCBI Taxonomy" id="502180"/>
    <lineage>
        <taxon>Bacteria</taxon>
        <taxon>Bacillati</taxon>
        <taxon>Actinomycetota</taxon>
        <taxon>Actinomycetes</taxon>
        <taxon>Streptosporangiales</taxon>
        <taxon>Thermomonosporaceae</taxon>
        <taxon>Actinoallomurus</taxon>
    </lineage>
</organism>